<dbReference type="SUPFAM" id="SSF54211">
    <property type="entry name" value="Ribosomal protein S5 domain 2-like"/>
    <property type="match status" value="1"/>
</dbReference>
<evidence type="ECO:0000313" key="11">
    <source>
        <dbReference type="Proteomes" id="UP000617145"/>
    </source>
</evidence>
<keyword evidence="11" id="KW-1185">Reference proteome</keyword>
<accession>A0A8J2ZJ76</accession>
<keyword evidence="2 7" id="KW-0819">tRNA processing</keyword>
<keyword evidence="5 7" id="KW-0378">Hydrolase</keyword>
<comment type="catalytic activity">
    <reaction evidence="7">
        <text>Endonucleolytic cleavage of RNA, removing 5'-extranucleotides from tRNA precursor.</text>
        <dbReference type="EC" id="3.1.26.5"/>
    </reaction>
</comment>
<comment type="subunit">
    <text evidence="7">Consists of a catalytic RNA component (M1 or rnpB) and a protein subunit.</text>
</comment>
<protein>
    <recommendedName>
        <fullName evidence="7 8">Ribonuclease P protein component</fullName>
        <shortName evidence="7">RNase P protein</shortName>
        <shortName evidence="7">RNaseP protein</shortName>
        <ecNumber evidence="7 8">3.1.26.5</ecNumber>
    </recommendedName>
    <alternativeName>
        <fullName evidence="7">Protein C5</fullName>
    </alternativeName>
</protein>
<dbReference type="GO" id="GO:0030677">
    <property type="term" value="C:ribonuclease P complex"/>
    <property type="evidence" value="ECO:0007669"/>
    <property type="project" value="TreeGrafter"/>
</dbReference>
<dbReference type="PANTHER" id="PTHR33992">
    <property type="entry name" value="RIBONUCLEASE P PROTEIN COMPONENT"/>
    <property type="match status" value="1"/>
</dbReference>
<dbReference type="NCBIfam" id="TIGR00188">
    <property type="entry name" value="rnpA"/>
    <property type="match status" value="1"/>
</dbReference>
<dbReference type="GO" id="GO:0004526">
    <property type="term" value="F:ribonuclease P activity"/>
    <property type="evidence" value="ECO:0007669"/>
    <property type="project" value="UniProtKB-UniRule"/>
</dbReference>
<dbReference type="EMBL" id="BMJV01000002">
    <property type="protein sequence ID" value="GGG68938.1"/>
    <property type="molecule type" value="Genomic_DNA"/>
</dbReference>
<comment type="caution">
    <text evidence="10">The sequence shown here is derived from an EMBL/GenBank/DDBJ whole genome shotgun (WGS) entry which is preliminary data.</text>
</comment>
<evidence type="ECO:0000256" key="5">
    <source>
        <dbReference type="ARBA" id="ARBA00022801"/>
    </source>
</evidence>
<evidence type="ECO:0000256" key="9">
    <source>
        <dbReference type="SAM" id="MobiDB-lite"/>
    </source>
</evidence>
<evidence type="ECO:0000313" key="10">
    <source>
        <dbReference type="EMBL" id="GGG68938.1"/>
    </source>
</evidence>
<reference evidence="10" key="2">
    <citation type="submission" date="2020-09" db="EMBL/GenBank/DDBJ databases">
        <authorList>
            <person name="Sun Q."/>
            <person name="Zhou Y."/>
        </authorList>
    </citation>
    <scope>NUCLEOTIDE SEQUENCE</scope>
    <source>
        <strain evidence="10">CGMCC 1.15762</strain>
    </source>
</reference>
<evidence type="ECO:0000256" key="4">
    <source>
        <dbReference type="ARBA" id="ARBA00022759"/>
    </source>
</evidence>
<dbReference type="Pfam" id="PF00825">
    <property type="entry name" value="Ribonuclease_P"/>
    <property type="match status" value="1"/>
</dbReference>
<gene>
    <name evidence="7 10" type="primary">rnpA</name>
    <name evidence="10" type="ORF">GCM10011415_15300</name>
</gene>
<dbReference type="Gene3D" id="3.30.230.10">
    <property type="match status" value="1"/>
</dbReference>
<dbReference type="Proteomes" id="UP000617145">
    <property type="component" value="Unassembled WGS sequence"/>
</dbReference>
<evidence type="ECO:0000256" key="8">
    <source>
        <dbReference type="NCBIfam" id="TIGR00188"/>
    </source>
</evidence>
<evidence type="ECO:0000256" key="1">
    <source>
        <dbReference type="ARBA" id="ARBA00002663"/>
    </source>
</evidence>
<dbReference type="InterPro" id="IPR014721">
    <property type="entry name" value="Ribsml_uS5_D2-typ_fold_subgr"/>
</dbReference>
<dbReference type="EC" id="3.1.26.5" evidence="7 8"/>
<evidence type="ECO:0000256" key="7">
    <source>
        <dbReference type="HAMAP-Rule" id="MF_00227"/>
    </source>
</evidence>
<feature type="region of interest" description="Disordered" evidence="9">
    <location>
        <begin position="1"/>
        <end position="33"/>
    </location>
</feature>
<keyword evidence="3 7" id="KW-0540">Nuclease</keyword>
<reference evidence="10" key="1">
    <citation type="journal article" date="2014" name="Int. J. Syst. Evol. Microbiol.">
        <title>Complete genome sequence of Corynebacterium casei LMG S-19264T (=DSM 44701T), isolated from a smear-ripened cheese.</title>
        <authorList>
            <consortium name="US DOE Joint Genome Institute (JGI-PGF)"/>
            <person name="Walter F."/>
            <person name="Albersmeier A."/>
            <person name="Kalinowski J."/>
            <person name="Ruckert C."/>
        </authorList>
    </citation>
    <scope>NUCLEOTIDE SEQUENCE</scope>
    <source>
        <strain evidence="10">CGMCC 1.15762</strain>
    </source>
</reference>
<dbReference type="HAMAP" id="MF_00227">
    <property type="entry name" value="RNase_P"/>
    <property type="match status" value="1"/>
</dbReference>
<dbReference type="GO" id="GO:0000049">
    <property type="term" value="F:tRNA binding"/>
    <property type="evidence" value="ECO:0007669"/>
    <property type="project" value="UniProtKB-UniRule"/>
</dbReference>
<dbReference type="PROSITE" id="PS00648">
    <property type="entry name" value="RIBONUCLEASE_P"/>
    <property type="match status" value="1"/>
</dbReference>
<dbReference type="GO" id="GO:0042781">
    <property type="term" value="F:3'-tRNA processing endoribonuclease activity"/>
    <property type="evidence" value="ECO:0007669"/>
    <property type="project" value="TreeGrafter"/>
</dbReference>
<evidence type="ECO:0000256" key="2">
    <source>
        <dbReference type="ARBA" id="ARBA00022694"/>
    </source>
</evidence>
<sequence length="173" mass="18970">MAEQDRKATENAASDLSEAAFPHVGSSGRPGEIGKIGVTDQVAETGARIASQPFGAMRKRSDFLAAARASRQPVGSMLVQARFRDDGDPSVRIGFTCSKKVGNAVARNRAKRRMREIARLTLPEIARPGWDYVLIGRRDATAERPFGALCDDLRYALRKIHAPRDKKPKVPRS</sequence>
<dbReference type="InterPro" id="IPR020568">
    <property type="entry name" value="Ribosomal_Su5_D2-typ_SF"/>
</dbReference>
<keyword evidence="4 7" id="KW-0255">Endonuclease</keyword>
<comment type="function">
    <text evidence="1 7">RNaseP catalyzes the removal of the 5'-leader sequence from pre-tRNA to produce the mature 5'-terminus. It can also cleave other RNA substrates such as 4.5S RNA. The protein component plays an auxiliary but essential role in vivo by binding to the 5'-leader sequence and broadening the substrate specificity of the ribozyme.</text>
</comment>
<dbReference type="PANTHER" id="PTHR33992:SF1">
    <property type="entry name" value="RIBONUCLEASE P PROTEIN COMPONENT"/>
    <property type="match status" value="1"/>
</dbReference>
<proteinExistence type="inferred from homology"/>
<evidence type="ECO:0000256" key="6">
    <source>
        <dbReference type="ARBA" id="ARBA00022884"/>
    </source>
</evidence>
<dbReference type="InterPro" id="IPR000100">
    <property type="entry name" value="RNase_P"/>
</dbReference>
<organism evidence="10 11">
    <name type="scientific">Salipiger pallidus</name>
    <dbReference type="NCBI Taxonomy" id="1775170"/>
    <lineage>
        <taxon>Bacteria</taxon>
        <taxon>Pseudomonadati</taxon>
        <taxon>Pseudomonadota</taxon>
        <taxon>Alphaproteobacteria</taxon>
        <taxon>Rhodobacterales</taxon>
        <taxon>Roseobacteraceae</taxon>
        <taxon>Salipiger</taxon>
    </lineage>
</organism>
<dbReference type="InterPro" id="IPR020539">
    <property type="entry name" value="RNase_P_CS"/>
</dbReference>
<name>A0A8J2ZJ76_9RHOB</name>
<dbReference type="AlphaFoldDB" id="A0A8J2ZJ76"/>
<evidence type="ECO:0000256" key="3">
    <source>
        <dbReference type="ARBA" id="ARBA00022722"/>
    </source>
</evidence>
<dbReference type="GO" id="GO:0001682">
    <property type="term" value="P:tRNA 5'-leader removal"/>
    <property type="evidence" value="ECO:0007669"/>
    <property type="project" value="UniProtKB-UniRule"/>
</dbReference>
<comment type="similarity">
    <text evidence="7">Belongs to the RnpA family.</text>
</comment>
<keyword evidence="6 7" id="KW-0694">RNA-binding</keyword>